<evidence type="ECO:0000259" key="11">
    <source>
        <dbReference type="PROSITE" id="PS50929"/>
    </source>
</evidence>
<keyword evidence="6" id="KW-1278">Translocase</keyword>
<evidence type="ECO:0000256" key="1">
    <source>
        <dbReference type="ARBA" id="ARBA00004141"/>
    </source>
</evidence>
<evidence type="ECO:0000256" key="7">
    <source>
        <dbReference type="ARBA" id="ARBA00022989"/>
    </source>
</evidence>
<dbReference type="SUPFAM" id="SSF90123">
    <property type="entry name" value="ABC transporter transmembrane region"/>
    <property type="match status" value="1"/>
</dbReference>
<comment type="subcellular location">
    <subcellularLocation>
        <location evidence="1">Membrane</location>
        <topology evidence="1">Multi-pass membrane protein</topology>
    </subcellularLocation>
</comment>
<evidence type="ECO:0000313" key="13">
    <source>
        <dbReference type="Proteomes" id="UP001529510"/>
    </source>
</evidence>
<name>A0ABD0PDT0_CIRMR</name>
<dbReference type="InterPro" id="IPR036640">
    <property type="entry name" value="ABC1_TM_sf"/>
</dbReference>
<dbReference type="Proteomes" id="UP001529510">
    <property type="component" value="Unassembled WGS sequence"/>
</dbReference>
<protein>
    <recommendedName>
        <fullName evidence="11">ABC transmembrane type-1 domain-containing protein</fullName>
    </recommendedName>
</protein>
<dbReference type="PANTHER" id="PTHR43394">
    <property type="entry name" value="ATP-DEPENDENT PERMEASE MDL1, MITOCHONDRIAL"/>
    <property type="match status" value="1"/>
</dbReference>
<accession>A0ABD0PDT0</accession>
<reference evidence="12 13" key="1">
    <citation type="submission" date="2024-05" db="EMBL/GenBank/DDBJ databases">
        <title>Genome sequencing and assembly of Indian major carp, Cirrhinus mrigala (Hamilton, 1822).</title>
        <authorList>
            <person name="Mohindra V."/>
            <person name="Chowdhury L.M."/>
            <person name="Lal K."/>
            <person name="Jena J.K."/>
        </authorList>
    </citation>
    <scope>NUCLEOTIDE SEQUENCE [LARGE SCALE GENOMIC DNA]</scope>
    <source>
        <strain evidence="12">CM1030</strain>
        <tissue evidence="12">Blood</tissue>
    </source>
</reference>
<keyword evidence="3" id="KW-0597">Phosphoprotein</keyword>
<evidence type="ECO:0000256" key="5">
    <source>
        <dbReference type="ARBA" id="ARBA00022737"/>
    </source>
</evidence>
<evidence type="ECO:0000313" key="12">
    <source>
        <dbReference type="EMBL" id="KAL0171927.1"/>
    </source>
</evidence>
<keyword evidence="13" id="KW-1185">Reference proteome</keyword>
<dbReference type="AlphaFoldDB" id="A0ABD0PDT0"/>
<dbReference type="PANTHER" id="PTHR43394:SF28">
    <property type="entry name" value="ATP-BINDING CASSETTE SUBFAMILY B MEMBER 1"/>
    <property type="match status" value="1"/>
</dbReference>
<dbReference type="PROSITE" id="PS50929">
    <property type="entry name" value="ABC_TM1F"/>
    <property type="match status" value="1"/>
</dbReference>
<keyword evidence="8 10" id="KW-0472">Membrane</keyword>
<organism evidence="12 13">
    <name type="scientific">Cirrhinus mrigala</name>
    <name type="common">Mrigala</name>
    <dbReference type="NCBI Taxonomy" id="683832"/>
    <lineage>
        <taxon>Eukaryota</taxon>
        <taxon>Metazoa</taxon>
        <taxon>Chordata</taxon>
        <taxon>Craniata</taxon>
        <taxon>Vertebrata</taxon>
        <taxon>Euteleostomi</taxon>
        <taxon>Actinopterygii</taxon>
        <taxon>Neopterygii</taxon>
        <taxon>Teleostei</taxon>
        <taxon>Ostariophysi</taxon>
        <taxon>Cypriniformes</taxon>
        <taxon>Cyprinidae</taxon>
        <taxon>Labeoninae</taxon>
        <taxon>Labeonini</taxon>
        <taxon>Cirrhinus</taxon>
    </lineage>
</organism>
<evidence type="ECO:0000256" key="10">
    <source>
        <dbReference type="SAM" id="Phobius"/>
    </source>
</evidence>
<evidence type="ECO:0000256" key="6">
    <source>
        <dbReference type="ARBA" id="ARBA00022967"/>
    </source>
</evidence>
<evidence type="ECO:0000256" key="9">
    <source>
        <dbReference type="ARBA" id="ARBA00023180"/>
    </source>
</evidence>
<evidence type="ECO:0000256" key="2">
    <source>
        <dbReference type="ARBA" id="ARBA00022448"/>
    </source>
</evidence>
<keyword evidence="4 10" id="KW-0812">Transmembrane</keyword>
<sequence>MSMANGAVLPLMVIVFGDMTNSFAQDAFIENMKNLTNITLPQSNETLGEKMTQHAIYYSIMGFVVLVAAYMQVAFWTLAAGRQVKKLRKKFFHSIMKQDIGWFDVNETGQLNTRLTEYDIE</sequence>
<dbReference type="Gene3D" id="1.20.1560.10">
    <property type="entry name" value="ABC transporter type 1, transmembrane domain"/>
    <property type="match status" value="1"/>
</dbReference>
<evidence type="ECO:0000256" key="4">
    <source>
        <dbReference type="ARBA" id="ARBA00022692"/>
    </source>
</evidence>
<keyword evidence="9" id="KW-0325">Glycoprotein</keyword>
<feature type="transmembrane region" description="Helical" evidence="10">
    <location>
        <begin position="55"/>
        <end position="80"/>
    </location>
</feature>
<comment type="caution">
    <text evidence="12">The sequence shown here is derived from an EMBL/GenBank/DDBJ whole genome shotgun (WGS) entry which is preliminary data.</text>
</comment>
<dbReference type="Pfam" id="PF00664">
    <property type="entry name" value="ABC_membrane"/>
    <property type="match status" value="1"/>
</dbReference>
<evidence type="ECO:0000256" key="3">
    <source>
        <dbReference type="ARBA" id="ARBA00022553"/>
    </source>
</evidence>
<feature type="domain" description="ABC transmembrane type-1" evidence="11">
    <location>
        <begin position="1"/>
        <end position="117"/>
    </location>
</feature>
<dbReference type="InterPro" id="IPR011527">
    <property type="entry name" value="ABC1_TM_dom"/>
</dbReference>
<proteinExistence type="predicted"/>
<keyword evidence="7 10" id="KW-1133">Transmembrane helix</keyword>
<keyword evidence="2" id="KW-0813">Transport</keyword>
<keyword evidence="5" id="KW-0677">Repeat</keyword>
<dbReference type="GO" id="GO:0016020">
    <property type="term" value="C:membrane"/>
    <property type="evidence" value="ECO:0007669"/>
    <property type="project" value="UniProtKB-SubCell"/>
</dbReference>
<evidence type="ECO:0000256" key="8">
    <source>
        <dbReference type="ARBA" id="ARBA00023136"/>
    </source>
</evidence>
<dbReference type="InterPro" id="IPR039421">
    <property type="entry name" value="Type_1_exporter"/>
</dbReference>
<gene>
    <name evidence="12" type="ORF">M9458_032238</name>
</gene>
<dbReference type="EMBL" id="JAMKFB020000016">
    <property type="protein sequence ID" value="KAL0171927.1"/>
    <property type="molecule type" value="Genomic_DNA"/>
</dbReference>